<keyword evidence="3" id="KW-1185">Reference proteome</keyword>
<evidence type="ECO:0000313" key="2">
    <source>
        <dbReference type="EMBL" id="QNP49964.1"/>
    </source>
</evidence>
<keyword evidence="1" id="KW-1133">Transmembrane helix</keyword>
<dbReference type="KEGG" id="daer:H9K75_08965"/>
<keyword evidence="1" id="KW-0812">Transmembrane</keyword>
<dbReference type="Proteomes" id="UP000516028">
    <property type="component" value="Chromosome"/>
</dbReference>
<sequence length="300" mass="31276">MIAVARNSQARRSSPHAAVRQVRDHGGFALIAVLWLVASLSVLVTGIMLTVKSELKVASFARQTVEAKAVAEGAMQVALQSMVASGKRPEKLIEAPVPYAGRDVMVRMTPMNGYININRAPVELLQALFKIGGGMDDGSAGNLANAILAIRTTPGPSGRPISFEAPEDLMRLPGMDYAVYARIAPLVTTDSGGSGQVNVQAAPPNVLNIVAGGNAGAVASFVQARSGDNVGADTSGMNGAWLAGPTSTKSVEMSARVPLPDGGAITVVRRYLITNSSPDGLPWRVFYADSRVEQAPSPNS</sequence>
<feature type="transmembrane region" description="Helical" evidence="1">
    <location>
        <begin position="28"/>
        <end position="51"/>
    </location>
</feature>
<gene>
    <name evidence="2" type="ORF">H9K75_08965</name>
</gene>
<dbReference type="SUPFAM" id="SSF81585">
    <property type="entry name" value="PsbU/PolX domain-like"/>
    <property type="match status" value="1"/>
</dbReference>
<dbReference type="AlphaFoldDB" id="A0A7H0GNU8"/>
<keyword evidence="1" id="KW-0472">Membrane</keyword>
<dbReference type="EMBL" id="CP060783">
    <property type="protein sequence ID" value="QNP49964.1"/>
    <property type="molecule type" value="Genomic_DNA"/>
</dbReference>
<evidence type="ECO:0000256" key="1">
    <source>
        <dbReference type="SAM" id="Phobius"/>
    </source>
</evidence>
<evidence type="ECO:0000313" key="3">
    <source>
        <dbReference type="Proteomes" id="UP000516028"/>
    </source>
</evidence>
<name>A0A7H0GNU8_9BURK</name>
<dbReference type="Gene3D" id="1.10.150.320">
    <property type="entry name" value="Photosystem II 12 kDa extrinsic protein"/>
    <property type="match status" value="1"/>
</dbReference>
<accession>A0A7H0GNU8</accession>
<proteinExistence type="predicted"/>
<organism evidence="2 3">
    <name type="scientific">Diaphorobacter aerolatus</name>
    <dbReference type="NCBI Taxonomy" id="1288495"/>
    <lineage>
        <taxon>Bacteria</taxon>
        <taxon>Pseudomonadati</taxon>
        <taxon>Pseudomonadota</taxon>
        <taxon>Betaproteobacteria</taxon>
        <taxon>Burkholderiales</taxon>
        <taxon>Comamonadaceae</taxon>
        <taxon>Diaphorobacter</taxon>
    </lineage>
</organism>
<dbReference type="RefSeq" id="WP_187725504.1">
    <property type="nucleotide sequence ID" value="NZ_CP060783.1"/>
</dbReference>
<reference evidence="2 3" key="1">
    <citation type="submission" date="2020-08" db="EMBL/GenBank/DDBJ databases">
        <title>Genome sequence of Diaphorobacter aerolatus KACC 16536T.</title>
        <authorList>
            <person name="Hyun D.-W."/>
            <person name="Bae J.-W."/>
        </authorList>
    </citation>
    <scope>NUCLEOTIDE SEQUENCE [LARGE SCALE GENOMIC DNA]</scope>
    <source>
        <strain evidence="2 3">KACC 16536</strain>
    </source>
</reference>
<protein>
    <submittedName>
        <fullName evidence="2">General secretion pathway protein GspK</fullName>
    </submittedName>
</protein>